<evidence type="ECO:0000313" key="7">
    <source>
        <dbReference type="EMBL" id="GAA4803791.1"/>
    </source>
</evidence>
<dbReference type="EMBL" id="BAABKQ010000001">
    <property type="protein sequence ID" value="GAA4803791.1"/>
    <property type="molecule type" value="Genomic_DNA"/>
</dbReference>
<dbReference type="PROSITE" id="PS00061">
    <property type="entry name" value="ADH_SHORT"/>
    <property type="match status" value="1"/>
</dbReference>
<dbReference type="PRINTS" id="PR00080">
    <property type="entry name" value="SDRFAMILY"/>
</dbReference>
<dbReference type="CDD" id="cd05233">
    <property type="entry name" value="SDR_c"/>
    <property type="match status" value="1"/>
</dbReference>
<dbReference type="Proteomes" id="UP001500839">
    <property type="component" value="Unassembled WGS sequence"/>
</dbReference>
<reference evidence="8" key="1">
    <citation type="journal article" date="2019" name="Int. J. Syst. Evol. Microbiol.">
        <title>The Global Catalogue of Microorganisms (GCM) 10K type strain sequencing project: providing services to taxonomists for standard genome sequencing and annotation.</title>
        <authorList>
            <consortium name="The Broad Institute Genomics Platform"/>
            <consortium name="The Broad Institute Genome Sequencing Center for Infectious Disease"/>
            <person name="Wu L."/>
            <person name="Ma J."/>
        </authorList>
    </citation>
    <scope>NUCLEOTIDE SEQUENCE [LARGE SCALE GENOMIC DNA]</scope>
    <source>
        <strain evidence="8">JCM 18542</strain>
    </source>
</reference>
<dbReference type="InterPro" id="IPR020904">
    <property type="entry name" value="Sc_DH/Rdtase_CS"/>
</dbReference>
<evidence type="ECO:0000256" key="1">
    <source>
        <dbReference type="ARBA" id="ARBA00006484"/>
    </source>
</evidence>
<keyword evidence="4" id="KW-0443">Lipid metabolism</keyword>
<evidence type="ECO:0000256" key="2">
    <source>
        <dbReference type="ARBA" id="ARBA00023002"/>
    </source>
</evidence>
<accession>A0ABP9C2T7</accession>
<evidence type="ECO:0000256" key="5">
    <source>
        <dbReference type="ARBA" id="ARBA00023221"/>
    </source>
</evidence>
<feature type="region of interest" description="Disordered" evidence="6">
    <location>
        <begin position="216"/>
        <end position="238"/>
    </location>
</feature>
<keyword evidence="2" id="KW-0560">Oxidoreductase</keyword>
<dbReference type="PRINTS" id="PR00081">
    <property type="entry name" value="GDHRDH"/>
</dbReference>
<sequence length="276" mass="29264">MLNSWEMIVRLEGKSVLITGAGSGLGRESALLFAEHGAQVMVTDIDGETAESTAAEVRWRGGQAAARALDVRREDDVQRVVSDTVKTFGKLDVLFSNAGIQVPGYPIKDVGQVTEEQWRTTFDVNVLGTFFACKHVVPALKENGGGAIVVTSSATAIASARDLAPYVASKGAINALVRALAVDLGEFGIRINAICPLHGMSPTFYSTGEAAVPGKSGEEMRAWDPSSTGMPLKKQRPPSLRDNAYAALFFATDESEYISGVCMPTTDGGVLAGFYL</sequence>
<keyword evidence="8" id="KW-1185">Reference proteome</keyword>
<dbReference type="PANTHER" id="PTHR43180">
    <property type="entry name" value="3-OXOACYL-(ACYL-CARRIER-PROTEIN) REDUCTASE (AFU_ORTHOLOGUE AFUA_6G11210)"/>
    <property type="match status" value="1"/>
</dbReference>
<dbReference type="SUPFAM" id="SSF51735">
    <property type="entry name" value="NAD(P)-binding Rossmann-fold domains"/>
    <property type="match status" value="1"/>
</dbReference>
<dbReference type="Gene3D" id="3.40.50.720">
    <property type="entry name" value="NAD(P)-binding Rossmann-like Domain"/>
    <property type="match status" value="1"/>
</dbReference>
<dbReference type="Pfam" id="PF13561">
    <property type="entry name" value="adh_short_C2"/>
    <property type="match status" value="1"/>
</dbReference>
<gene>
    <name evidence="7" type="ORF">GCM10023353_02670</name>
</gene>
<evidence type="ECO:0000256" key="3">
    <source>
        <dbReference type="ARBA" id="ARBA00023027"/>
    </source>
</evidence>
<evidence type="ECO:0000313" key="8">
    <source>
        <dbReference type="Proteomes" id="UP001500839"/>
    </source>
</evidence>
<evidence type="ECO:0000256" key="6">
    <source>
        <dbReference type="SAM" id="MobiDB-lite"/>
    </source>
</evidence>
<keyword evidence="3" id="KW-0520">NAD</keyword>
<evidence type="ECO:0000256" key="4">
    <source>
        <dbReference type="ARBA" id="ARBA00023098"/>
    </source>
</evidence>
<keyword evidence="5" id="KW-0753">Steroid metabolism</keyword>
<dbReference type="InterPro" id="IPR002347">
    <property type="entry name" value="SDR_fam"/>
</dbReference>
<organism evidence="7 8">
    <name type="scientific">Tomitella cavernea</name>
    <dbReference type="NCBI Taxonomy" id="1387982"/>
    <lineage>
        <taxon>Bacteria</taxon>
        <taxon>Bacillati</taxon>
        <taxon>Actinomycetota</taxon>
        <taxon>Actinomycetes</taxon>
        <taxon>Mycobacteriales</taxon>
        <taxon>Tomitella</taxon>
    </lineage>
</organism>
<comment type="caution">
    <text evidence="7">The sequence shown here is derived from an EMBL/GenBank/DDBJ whole genome shotgun (WGS) entry which is preliminary data.</text>
</comment>
<dbReference type="InterPro" id="IPR036291">
    <property type="entry name" value="NAD(P)-bd_dom_sf"/>
</dbReference>
<name>A0ABP9C2T7_9ACTN</name>
<protein>
    <submittedName>
        <fullName evidence="7">SDR family oxidoreductase</fullName>
    </submittedName>
</protein>
<proteinExistence type="inferred from homology"/>
<comment type="similarity">
    <text evidence="1">Belongs to the short-chain dehydrogenases/reductases (SDR) family.</text>
</comment>
<dbReference type="PANTHER" id="PTHR43180:SF28">
    <property type="entry name" value="NAD(P)-BINDING ROSSMANN-FOLD SUPERFAMILY PROTEIN"/>
    <property type="match status" value="1"/>
</dbReference>